<accession>A0A1A8JE86</accession>
<comment type="similarity">
    <text evidence="1">Belongs to the H-rev107 family.</text>
</comment>
<dbReference type="PANTHER" id="PTHR13943">
    <property type="entry name" value="HRAS-LIKE SUPPRESSOR - RELATED"/>
    <property type="match status" value="1"/>
</dbReference>
<dbReference type="GO" id="GO:0016410">
    <property type="term" value="F:N-acyltransferase activity"/>
    <property type="evidence" value="ECO:0007669"/>
    <property type="project" value="TreeGrafter"/>
</dbReference>
<dbReference type="PANTHER" id="PTHR13943:SF31">
    <property type="entry name" value="PHOSPHOLIPASE A AND ACYLTRANSFERASE 3"/>
    <property type="match status" value="1"/>
</dbReference>
<proteinExistence type="inferred from homology"/>
<evidence type="ECO:0000256" key="2">
    <source>
        <dbReference type="ARBA" id="ARBA00022679"/>
    </source>
</evidence>
<dbReference type="GO" id="GO:0008970">
    <property type="term" value="F:phospholipase A1 activity"/>
    <property type="evidence" value="ECO:0007669"/>
    <property type="project" value="TreeGrafter"/>
</dbReference>
<dbReference type="AlphaFoldDB" id="A0A1A8JE86"/>
<dbReference type="Gene3D" id="3.90.1720.10">
    <property type="entry name" value="endopeptidase domain like (from Nostoc punctiforme)"/>
    <property type="match status" value="1"/>
</dbReference>
<evidence type="ECO:0000259" key="5">
    <source>
        <dbReference type="PROSITE" id="PS51934"/>
    </source>
</evidence>
<dbReference type="Pfam" id="PF04970">
    <property type="entry name" value="LRAT"/>
    <property type="match status" value="1"/>
</dbReference>
<dbReference type="GO" id="GO:0004623">
    <property type="term" value="F:phospholipase A2 activity"/>
    <property type="evidence" value="ECO:0007669"/>
    <property type="project" value="TreeGrafter"/>
</dbReference>
<gene>
    <name evidence="6" type="primary">Nfu_g_1_019864</name>
</gene>
<keyword evidence="2" id="KW-0808">Transferase</keyword>
<reference evidence="6" key="1">
    <citation type="submission" date="2016-05" db="EMBL/GenBank/DDBJ databases">
        <authorList>
            <person name="Lavstsen T."/>
            <person name="Jespersen J.S."/>
        </authorList>
    </citation>
    <scope>NUCLEOTIDE SEQUENCE</scope>
    <source>
        <tissue evidence="6">Brain</tissue>
    </source>
</reference>
<sequence>MRIQFYTTIFEPILTSSINVGTQNRTQLFRLPAIMSFASVSGPPRQQFADEELRDRDGKQPKPGDLIEIIRVTYQHWAVYIGEGNVVHFVASEGASGISTMPDKDQKGTVRKEKLKDVVGDSKWTINNYLDEKYPPRCNNDIVKAACNLVDSELSYNLFSYNCEHFATEMRNGRAVSRQVDKAKDVAVKGLGLLASTVSR</sequence>
<protein>
    <recommendedName>
        <fullName evidence="5">LRAT domain-containing protein</fullName>
    </recommendedName>
</protein>
<dbReference type="InterPro" id="IPR051496">
    <property type="entry name" value="H-rev107_PLA/AT"/>
</dbReference>
<dbReference type="InterPro" id="IPR007053">
    <property type="entry name" value="LRAT_dom"/>
</dbReference>
<dbReference type="EMBL" id="HAED01021500">
    <property type="protein sequence ID" value="SBR08206.1"/>
    <property type="molecule type" value="Transcribed_RNA"/>
</dbReference>
<evidence type="ECO:0000256" key="4">
    <source>
        <dbReference type="ARBA" id="ARBA00023098"/>
    </source>
</evidence>
<reference evidence="6" key="2">
    <citation type="submission" date="2016-06" db="EMBL/GenBank/DDBJ databases">
        <title>The genome of a short-lived fish provides insights into sex chromosome evolution and the genetic control of aging.</title>
        <authorList>
            <person name="Reichwald K."/>
            <person name="Felder M."/>
            <person name="Petzold A."/>
            <person name="Koch P."/>
            <person name="Groth M."/>
            <person name="Platzer M."/>
        </authorList>
    </citation>
    <scope>NUCLEOTIDE SEQUENCE</scope>
    <source>
        <tissue evidence="6">Brain</tissue>
    </source>
</reference>
<keyword evidence="4" id="KW-0443">Lipid metabolism</keyword>
<feature type="domain" description="LRAT" evidence="5">
    <location>
        <begin position="66"/>
        <end position="179"/>
    </location>
</feature>
<evidence type="ECO:0000256" key="1">
    <source>
        <dbReference type="ARBA" id="ARBA00007824"/>
    </source>
</evidence>
<name>A0A1A8JE86_NOTKU</name>
<keyword evidence="3" id="KW-0378">Hydrolase</keyword>
<evidence type="ECO:0000313" key="6">
    <source>
        <dbReference type="EMBL" id="SBR08206.1"/>
    </source>
</evidence>
<dbReference type="GO" id="GO:0005737">
    <property type="term" value="C:cytoplasm"/>
    <property type="evidence" value="ECO:0007669"/>
    <property type="project" value="TreeGrafter"/>
</dbReference>
<dbReference type="GO" id="GO:0070292">
    <property type="term" value="P:N-acylphosphatidylethanolamine metabolic process"/>
    <property type="evidence" value="ECO:0007669"/>
    <property type="project" value="TreeGrafter"/>
</dbReference>
<dbReference type="PROSITE" id="PS51934">
    <property type="entry name" value="LRAT"/>
    <property type="match status" value="1"/>
</dbReference>
<evidence type="ECO:0000256" key="3">
    <source>
        <dbReference type="ARBA" id="ARBA00022801"/>
    </source>
</evidence>
<organism evidence="6">
    <name type="scientific">Nothobranchius kuhntae</name>
    <name type="common">Beira killifish</name>
    <dbReference type="NCBI Taxonomy" id="321403"/>
    <lineage>
        <taxon>Eukaryota</taxon>
        <taxon>Metazoa</taxon>
        <taxon>Chordata</taxon>
        <taxon>Craniata</taxon>
        <taxon>Vertebrata</taxon>
        <taxon>Euteleostomi</taxon>
        <taxon>Actinopterygii</taxon>
        <taxon>Neopterygii</taxon>
        <taxon>Teleostei</taxon>
        <taxon>Neoteleostei</taxon>
        <taxon>Acanthomorphata</taxon>
        <taxon>Ovalentaria</taxon>
        <taxon>Atherinomorphae</taxon>
        <taxon>Cyprinodontiformes</taxon>
        <taxon>Nothobranchiidae</taxon>
        <taxon>Nothobranchius</taxon>
    </lineage>
</organism>